<keyword evidence="1" id="KW-0694">RNA-binding</keyword>
<evidence type="ECO:0000313" key="3">
    <source>
        <dbReference type="EMBL" id="JAS01430.1"/>
    </source>
</evidence>
<dbReference type="InterPro" id="IPR035979">
    <property type="entry name" value="RBD_domain_sf"/>
</dbReference>
<proteinExistence type="predicted"/>
<keyword evidence="3" id="KW-0687">Ribonucleoprotein</keyword>
<dbReference type="InterPro" id="IPR012677">
    <property type="entry name" value="Nucleotide-bd_a/b_plait_sf"/>
</dbReference>
<accession>A0A170ZXM5</accession>
<dbReference type="PANTHER" id="PTHR21245">
    <property type="entry name" value="HETEROGENEOUS NUCLEAR RIBONUCLEOPROTEIN"/>
    <property type="match status" value="1"/>
</dbReference>
<organism evidence="3">
    <name type="scientific">Triatoma infestans</name>
    <name type="common">Assassin bug</name>
    <dbReference type="NCBI Taxonomy" id="30076"/>
    <lineage>
        <taxon>Eukaryota</taxon>
        <taxon>Metazoa</taxon>
        <taxon>Ecdysozoa</taxon>
        <taxon>Arthropoda</taxon>
        <taxon>Hexapoda</taxon>
        <taxon>Insecta</taxon>
        <taxon>Pterygota</taxon>
        <taxon>Neoptera</taxon>
        <taxon>Paraneoptera</taxon>
        <taxon>Hemiptera</taxon>
        <taxon>Heteroptera</taxon>
        <taxon>Panheteroptera</taxon>
        <taxon>Cimicomorpha</taxon>
        <taxon>Reduviidae</taxon>
        <taxon>Triatominae</taxon>
        <taxon>Triatoma</taxon>
    </lineage>
</organism>
<feature type="region of interest" description="Disordered" evidence="2">
    <location>
        <begin position="171"/>
        <end position="251"/>
    </location>
</feature>
<dbReference type="GO" id="GO:0003723">
    <property type="term" value="F:RNA binding"/>
    <property type="evidence" value="ECO:0007669"/>
    <property type="project" value="UniProtKB-KW"/>
</dbReference>
<dbReference type="Gene3D" id="3.30.70.330">
    <property type="match status" value="1"/>
</dbReference>
<feature type="compositionally biased region" description="Low complexity" evidence="2">
    <location>
        <begin position="193"/>
        <end position="202"/>
    </location>
</feature>
<dbReference type="EMBL" id="GEMB01001734">
    <property type="protein sequence ID" value="JAS01430.1"/>
    <property type="molecule type" value="Transcribed_RNA"/>
</dbReference>
<dbReference type="SUPFAM" id="SSF54928">
    <property type="entry name" value="RNA-binding domain, RBD"/>
    <property type="match status" value="1"/>
</dbReference>
<evidence type="ECO:0000256" key="1">
    <source>
        <dbReference type="ARBA" id="ARBA00022884"/>
    </source>
</evidence>
<protein>
    <submittedName>
        <fullName evidence="3">Heterogeneous nuclear ribonucleoprotein q isoform x3</fullName>
    </submittedName>
</protein>
<feature type="compositionally biased region" description="Low complexity" evidence="2">
    <location>
        <begin position="98"/>
        <end position="110"/>
    </location>
</feature>
<name>A0A170ZXM5_TRIIF</name>
<feature type="region of interest" description="Disordered" evidence="2">
    <location>
        <begin position="89"/>
        <end position="110"/>
    </location>
</feature>
<evidence type="ECO:0000256" key="2">
    <source>
        <dbReference type="SAM" id="MobiDB-lite"/>
    </source>
</evidence>
<feature type="compositionally biased region" description="Gly residues" evidence="2">
    <location>
        <begin position="203"/>
        <end position="218"/>
    </location>
</feature>
<dbReference type="AlphaFoldDB" id="A0A170ZXM5"/>
<dbReference type="GO" id="GO:1990904">
    <property type="term" value="C:ribonucleoprotein complex"/>
    <property type="evidence" value="ECO:0007669"/>
    <property type="project" value="UniProtKB-KW"/>
</dbReference>
<reference evidence="3" key="2">
    <citation type="journal article" date="2017" name="J. Med. Entomol.">
        <title>Transcriptome Analysis of the Triatoma infestans (Hemiptera: Reduviidae) Integument.</title>
        <authorList>
            <person name="Calderon-Fernandez G.M."/>
            <person name="Moriconi D.E."/>
            <person name="Dulbecco A.B."/>
            <person name="Juarez M.P."/>
        </authorList>
    </citation>
    <scope>NUCLEOTIDE SEQUENCE</scope>
    <source>
        <strain evidence="3">Int1</strain>
        <tissue evidence="3">Integument</tissue>
    </source>
</reference>
<reference evidence="3" key="1">
    <citation type="submission" date="2016-04" db="EMBL/GenBank/DDBJ databases">
        <authorList>
            <person name="Calderon-Fernandez G.M.Sr."/>
        </authorList>
    </citation>
    <scope>NUCLEOTIDE SEQUENCE</scope>
    <source>
        <strain evidence="3">Int1</strain>
        <tissue evidence="3">Integument</tissue>
    </source>
</reference>
<sequence>MRFMEKLIGLRKLKITHLSIFDERDHAVNAMDGLNGKDMGGSCIEVSLAKPPSDKKKKEEILRARERRMMQMMQLRGGGFSPQHPSMMGSGPCGPRGGPLSRGSSSTMRSMGRGDYDYDYDYYGYGDYRGGYSDPYYDDYYRYEDYYYDYAPPLPPARGRARQPQPGIMEGVMERGPVSTGLNSGTQGGRGRGVVVRGRAGRAPGGGGGSVGRRGGPGTPEWRGRRRRPEASTKPSVAPTAPSRPPAKPVALSAPNKVYQVSVNWMGATRTRGKLSVAIRAAGETNLLHSSL</sequence>